<evidence type="ECO:0000256" key="1">
    <source>
        <dbReference type="SAM" id="MobiDB-lite"/>
    </source>
</evidence>
<dbReference type="Proteomes" id="UP001501444">
    <property type="component" value="Unassembled WGS sequence"/>
</dbReference>
<reference evidence="2 3" key="1">
    <citation type="journal article" date="2019" name="Int. J. Syst. Evol. Microbiol.">
        <title>The Global Catalogue of Microorganisms (GCM) 10K type strain sequencing project: providing services to taxonomists for standard genome sequencing and annotation.</title>
        <authorList>
            <consortium name="The Broad Institute Genomics Platform"/>
            <consortium name="The Broad Institute Genome Sequencing Center for Infectious Disease"/>
            <person name="Wu L."/>
            <person name="Ma J."/>
        </authorList>
    </citation>
    <scope>NUCLEOTIDE SEQUENCE [LARGE SCALE GENOMIC DNA]</scope>
    <source>
        <strain evidence="2 3">JCM 3272</strain>
    </source>
</reference>
<name>A0ABN3HWB2_9ACTN</name>
<evidence type="ECO:0000313" key="2">
    <source>
        <dbReference type="EMBL" id="GAA2388856.1"/>
    </source>
</evidence>
<accession>A0ABN3HWB2</accession>
<keyword evidence="3" id="KW-1185">Reference proteome</keyword>
<evidence type="ECO:0000313" key="3">
    <source>
        <dbReference type="Proteomes" id="UP001501444"/>
    </source>
</evidence>
<gene>
    <name evidence="2" type="ORF">GCM10010170_100170</name>
</gene>
<dbReference type="EMBL" id="BAAARV010000115">
    <property type="protein sequence ID" value="GAA2388856.1"/>
    <property type="molecule type" value="Genomic_DNA"/>
</dbReference>
<protein>
    <submittedName>
        <fullName evidence="2">Uncharacterized protein</fullName>
    </submittedName>
</protein>
<proteinExistence type="predicted"/>
<comment type="caution">
    <text evidence="2">The sequence shown here is derived from an EMBL/GenBank/DDBJ whole genome shotgun (WGS) entry which is preliminary data.</text>
</comment>
<feature type="compositionally biased region" description="Basic and acidic residues" evidence="1">
    <location>
        <begin position="70"/>
        <end position="83"/>
    </location>
</feature>
<feature type="compositionally biased region" description="Basic and acidic residues" evidence="1">
    <location>
        <begin position="39"/>
        <end position="53"/>
    </location>
</feature>
<feature type="compositionally biased region" description="Low complexity" evidence="1">
    <location>
        <begin position="17"/>
        <end position="30"/>
    </location>
</feature>
<sequence>MPDKVPAEAEPVTNQPAAKATHADAAAAATARRRRRRRVDTETPSERDIDSHRAMWGMAPIIAASPRMGHSSDLRKPPTGEFA</sequence>
<feature type="region of interest" description="Disordered" evidence="1">
    <location>
        <begin position="1"/>
        <end position="83"/>
    </location>
</feature>
<organism evidence="2 3">
    <name type="scientific">Dactylosporangium salmoneum</name>
    <dbReference type="NCBI Taxonomy" id="53361"/>
    <lineage>
        <taxon>Bacteria</taxon>
        <taxon>Bacillati</taxon>
        <taxon>Actinomycetota</taxon>
        <taxon>Actinomycetes</taxon>
        <taxon>Micromonosporales</taxon>
        <taxon>Micromonosporaceae</taxon>
        <taxon>Dactylosporangium</taxon>
    </lineage>
</organism>